<organism evidence="1 2">
    <name type="scientific">Persea americana</name>
    <name type="common">Avocado</name>
    <dbReference type="NCBI Taxonomy" id="3435"/>
    <lineage>
        <taxon>Eukaryota</taxon>
        <taxon>Viridiplantae</taxon>
        <taxon>Streptophyta</taxon>
        <taxon>Embryophyta</taxon>
        <taxon>Tracheophyta</taxon>
        <taxon>Spermatophyta</taxon>
        <taxon>Magnoliopsida</taxon>
        <taxon>Magnoliidae</taxon>
        <taxon>Laurales</taxon>
        <taxon>Lauraceae</taxon>
        <taxon>Persea</taxon>
    </lineage>
</organism>
<comment type="caution">
    <text evidence="1">The sequence shown here is derived from an EMBL/GenBank/DDBJ whole genome shotgun (WGS) entry which is preliminary data.</text>
</comment>
<name>A0ACC2MN55_PERAE</name>
<dbReference type="EMBL" id="CM056809">
    <property type="protein sequence ID" value="KAJ8647172.1"/>
    <property type="molecule type" value="Genomic_DNA"/>
</dbReference>
<evidence type="ECO:0000313" key="1">
    <source>
        <dbReference type="EMBL" id="KAJ8647172.1"/>
    </source>
</evidence>
<sequence>MEDASFPSNTNMDFGIMDDLLLGGCWLESMNCSYRVQEGAESSGQSDSYLAEEGRNLDGGGMINPSSELSRRWWIQPRSNPGAAASVRERLVHVLNHIKESTKDGDVLIQIWAPIKKGGRKVLTTCGQPFSLNPHCQRLVNYRKVSTNYLFSVEEDSDMGAGLPGRVFLGRLPEWTPDVRYFSSEEYLRVDYAHHCDIRGSLVLPFFEQGSQACLGVVEFVMTTQKINYHPDLENICSALQAVDLRTSEVLTIPHLEASNTYEVVLPEILEIMRAVCETHQLPLAQTWVPCIQQGKKGSRHTDANYVDCVSTVDAACFVSNPHFRGFQDACSEHHLFRGQGVVGKAFATNQLCFSMDITALSKAEYPLSHHARMFGLRAAVAIHLRSIYTRTTDYVLEFFLPVDCRNNVEQKLMLNSLSVIIKRCCQSLQVVAEKELDNETDFSINEVVPSAELLAKPIPAGRPNNNKMSEVGFDPSIGTSGEKSLWTPRFTEAQQKGKNILHPAPVPMEFQKQGSEDFNVTGRWDNPELVFHPRKILSNPKQHQQGLCKENVEGDDSSFAKPSFESTANAVEKRRIKTEKTVSLQVLRQYFAGSLKEAAKSIGVCPTTLKRICRQHGITRWPSRKIKKVGSSLRKLQVVIDSVQGAEGVVKISPVYANFPKTYGSDFPSQNLSRSDMLYTLEQTGHPKSSTTQPKGVFSIGAPLENSQTSSCSQISSSSLSCSTAVQSQHHATQLFGGKDASKAESRSCMLKRACSEAELHALSKREETRPPSRSHSHKSLCERPSLGSSSSLCESISLPQDCNSVRLKVAYGEEKVRFRLQPSWGFQDLMLEIASRFNIDDANAIDLKYLDDDSEWVMLKCDADLQDCKDSCKSSHMHLIKLIVDFVSQPDTRNSLGITALA</sequence>
<accession>A0ACC2MN55</accession>
<evidence type="ECO:0000313" key="2">
    <source>
        <dbReference type="Proteomes" id="UP001234297"/>
    </source>
</evidence>
<keyword evidence="2" id="KW-1185">Reference proteome</keyword>
<gene>
    <name evidence="1" type="ORF">MRB53_000195</name>
</gene>
<reference evidence="1 2" key="1">
    <citation type="journal article" date="2022" name="Hortic Res">
        <title>A haplotype resolved chromosomal level avocado genome allows analysis of novel avocado genes.</title>
        <authorList>
            <person name="Nath O."/>
            <person name="Fletcher S.J."/>
            <person name="Hayward A."/>
            <person name="Shaw L.M."/>
            <person name="Masouleh A.K."/>
            <person name="Furtado A."/>
            <person name="Henry R.J."/>
            <person name="Mitter N."/>
        </authorList>
    </citation>
    <scope>NUCLEOTIDE SEQUENCE [LARGE SCALE GENOMIC DNA]</scope>
    <source>
        <strain evidence="2">cv. Hass</strain>
    </source>
</reference>
<dbReference type="Proteomes" id="UP001234297">
    <property type="component" value="Chromosome 1"/>
</dbReference>
<proteinExistence type="predicted"/>
<protein>
    <submittedName>
        <fullName evidence="1">Uncharacterized protein</fullName>
    </submittedName>
</protein>